<feature type="transmembrane region" description="Helical" evidence="8">
    <location>
        <begin position="77"/>
        <end position="97"/>
    </location>
</feature>
<evidence type="ECO:0000256" key="7">
    <source>
        <dbReference type="ARBA" id="ARBA00023136"/>
    </source>
</evidence>
<evidence type="ECO:0000256" key="6">
    <source>
        <dbReference type="ARBA" id="ARBA00022989"/>
    </source>
</evidence>
<name>A0A948WF26_UNCEI</name>
<evidence type="ECO:0000256" key="2">
    <source>
        <dbReference type="ARBA" id="ARBA00009142"/>
    </source>
</evidence>
<dbReference type="Pfam" id="PF01925">
    <property type="entry name" value="TauE"/>
    <property type="match status" value="1"/>
</dbReference>
<feature type="transmembrane region" description="Helical" evidence="8">
    <location>
        <begin position="12"/>
        <end position="41"/>
    </location>
</feature>
<evidence type="ECO:0000256" key="8">
    <source>
        <dbReference type="RuleBase" id="RU363041"/>
    </source>
</evidence>
<dbReference type="EMBL" id="JAHJDP010000118">
    <property type="protein sequence ID" value="MBU2693308.1"/>
    <property type="molecule type" value="Genomic_DNA"/>
</dbReference>
<keyword evidence="6 8" id="KW-1133">Transmembrane helix</keyword>
<feature type="transmembrane region" description="Helical" evidence="8">
    <location>
        <begin position="141"/>
        <end position="170"/>
    </location>
</feature>
<evidence type="ECO:0000313" key="9">
    <source>
        <dbReference type="EMBL" id="MBU2693308.1"/>
    </source>
</evidence>
<evidence type="ECO:0000256" key="1">
    <source>
        <dbReference type="ARBA" id="ARBA00004651"/>
    </source>
</evidence>
<dbReference type="Proteomes" id="UP000777784">
    <property type="component" value="Unassembled WGS sequence"/>
</dbReference>
<protein>
    <recommendedName>
        <fullName evidence="8">Probable membrane transporter protein</fullName>
    </recommendedName>
</protein>
<keyword evidence="7 8" id="KW-0472">Membrane</keyword>
<dbReference type="InterPro" id="IPR052017">
    <property type="entry name" value="TSUP"/>
</dbReference>
<evidence type="ECO:0000313" key="10">
    <source>
        <dbReference type="Proteomes" id="UP000777784"/>
    </source>
</evidence>
<accession>A0A948WF26</accession>
<feature type="transmembrane region" description="Helical" evidence="8">
    <location>
        <begin position="176"/>
        <end position="198"/>
    </location>
</feature>
<keyword evidence="4 8" id="KW-1003">Cell membrane</keyword>
<reference evidence="9" key="1">
    <citation type="submission" date="2021-05" db="EMBL/GenBank/DDBJ databases">
        <title>Energy efficiency and biological interactions define the core microbiome of deep oligotrophic groundwater.</title>
        <authorList>
            <person name="Mehrshad M."/>
            <person name="Lopez-Fernandez M."/>
            <person name="Bell E."/>
            <person name="Bernier-Latmani R."/>
            <person name="Bertilsson S."/>
            <person name="Dopson M."/>
        </authorList>
    </citation>
    <scope>NUCLEOTIDE SEQUENCE</scope>
    <source>
        <strain evidence="9">Modern_marine.mb.64</strain>
    </source>
</reference>
<sequence>MNAIDDLPKLILVLVVGFVAGFMNSLAGGGSLLTLPLLIFLGIPAPVANGTNRVALLFQNIVAVWKYAKGGVRHFRAGLLLAIPALVAASVGASIAVGISDEVLRRIIGVVLIVVGSFVLLSPDRWIKGSKKAPGRKPWLLGIAFILVGFYGGFIQAGIGFFILATLVVWGGYDLVHANAIKVLVILVYTVPALIIFARNGQVDWVTGLILSVGNMSGAWLGTHLGLSKGAGWIRSVLLVAILIAAARLIFAP</sequence>
<comment type="similarity">
    <text evidence="2 8">Belongs to the 4-toluene sulfonate uptake permease (TSUP) (TC 2.A.102) family.</text>
</comment>
<dbReference type="PANTHER" id="PTHR30269:SF0">
    <property type="entry name" value="MEMBRANE TRANSPORTER PROTEIN YFCA-RELATED"/>
    <property type="match status" value="1"/>
</dbReference>
<feature type="transmembrane region" description="Helical" evidence="8">
    <location>
        <begin position="205"/>
        <end position="227"/>
    </location>
</feature>
<evidence type="ECO:0000256" key="5">
    <source>
        <dbReference type="ARBA" id="ARBA00022692"/>
    </source>
</evidence>
<keyword evidence="3" id="KW-0813">Transport</keyword>
<evidence type="ECO:0000256" key="4">
    <source>
        <dbReference type="ARBA" id="ARBA00022475"/>
    </source>
</evidence>
<comment type="subcellular location">
    <subcellularLocation>
        <location evidence="1 8">Cell membrane</location>
        <topology evidence="1 8">Multi-pass membrane protein</topology>
    </subcellularLocation>
</comment>
<dbReference type="AlphaFoldDB" id="A0A948WF26"/>
<proteinExistence type="inferred from homology"/>
<organism evidence="9 10">
    <name type="scientific">Eiseniibacteriota bacterium</name>
    <dbReference type="NCBI Taxonomy" id="2212470"/>
    <lineage>
        <taxon>Bacteria</taxon>
        <taxon>Candidatus Eiseniibacteriota</taxon>
    </lineage>
</organism>
<dbReference type="PANTHER" id="PTHR30269">
    <property type="entry name" value="TRANSMEMBRANE PROTEIN YFCA"/>
    <property type="match status" value="1"/>
</dbReference>
<gene>
    <name evidence="9" type="ORF">KJ970_20510</name>
</gene>
<keyword evidence="5 8" id="KW-0812">Transmembrane</keyword>
<comment type="caution">
    <text evidence="9">The sequence shown here is derived from an EMBL/GenBank/DDBJ whole genome shotgun (WGS) entry which is preliminary data.</text>
</comment>
<dbReference type="GO" id="GO:0005886">
    <property type="term" value="C:plasma membrane"/>
    <property type="evidence" value="ECO:0007669"/>
    <property type="project" value="UniProtKB-SubCell"/>
</dbReference>
<feature type="transmembrane region" description="Helical" evidence="8">
    <location>
        <begin position="233"/>
        <end position="251"/>
    </location>
</feature>
<dbReference type="InterPro" id="IPR002781">
    <property type="entry name" value="TM_pro_TauE-like"/>
</dbReference>
<feature type="transmembrane region" description="Helical" evidence="8">
    <location>
        <begin position="103"/>
        <end position="121"/>
    </location>
</feature>
<evidence type="ECO:0000256" key="3">
    <source>
        <dbReference type="ARBA" id="ARBA00022448"/>
    </source>
</evidence>